<reference evidence="1 2" key="1">
    <citation type="submission" date="2014-10" db="EMBL/GenBank/DDBJ databases">
        <title>Draft genome of the hookworm Ancylostoma caninum.</title>
        <authorList>
            <person name="Mitreva M."/>
        </authorList>
    </citation>
    <scope>NUCLEOTIDE SEQUENCE [LARGE SCALE GENOMIC DNA]</scope>
    <source>
        <strain evidence="1 2">Baltimore</strain>
    </source>
</reference>
<comment type="caution">
    <text evidence="1">The sequence shown here is derived from an EMBL/GenBank/DDBJ whole genome shotgun (WGS) entry which is preliminary data.</text>
</comment>
<feature type="non-terminal residue" evidence="1">
    <location>
        <position position="1"/>
    </location>
</feature>
<dbReference type="EMBL" id="JOJR01014922">
    <property type="protein sequence ID" value="RCN24997.1"/>
    <property type="molecule type" value="Genomic_DNA"/>
</dbReference>
<keyword evidence="2" id="KW-1185">Reference proteome</keyword>
<name>A0A368F489_ANCCA</name>
<protein>
    <submittedName>
        <fullName evidence="1">Uncharacterized protein</fullName>
    </submittedName>
</protein>
<evidence type="ECO:0000313" key="2">
    <source>
        <dbReference type="Proteomes" id="UP000252519"/>
    </source>
</evidence>
<sequence length="234" mass="27618">VKQTSEQLDKQVVLQADDLIQFYSGCQAGYYEEEGWKVMPTPIDRKYLGRLRKAKGAERLIMIREIVQKEMKATLRQHARELSVPDSKIFICLICGNRDFESESRVNSLLPDQNMILLCCLVMNYGLPLNLAKMIFQELNGSYLCDEIETTWGRRGPRDFVEIPSYIRMDLLTRLRNYAEQIDNQGRLNEDHISRFYNDCQVRYRTETGWTIVDLWQRAERVSMTMNFYIMMQN</sequence>
<feature type="non-terminal residue" evidence="1">
    <location>
        <position position="234"/>
    </location>
</feature>
<accession>A0A368F489</accession>
<dbReference type="Proteomes" id="UP000252519">
    <property type="component" value="Unassembled WGS sequence"/>
</dbReference>
<evidence type="ECO:0000313" key="1">
    <source>
        <dbReference type="EMBL" id="RCN24997.1"/>
    </source>
</evidence>
<organism evidence="1 2">
    <name type="scientific">Ancylostoma caninum</name>
    <name type="common">Dog hookworm</name>
    <dbReference type="NCBI Taxonomy" id="29170"/>
    <lineage>
        <taxon>Eukaryota</taxon>
        <taxon>Metazoa</taxon>
        <taxon>Ecdysozoa</taxon>
        <taxon>Nematoda</taxon>
        <taxon>Chromadorea</taxon>
        <taxon>Rhabditida</taxon>
        <taxon>Rhabditina</taxon>
        <taxon>Rhabditomorpha</taxon>
        <taxon>Strongyloidea</taxon>
        <taxon>Ancylostomatidae</taxon>
        <taxon>Ancylostomatinae</taxon>
        <taxon>Ancylostoma</taxon>
    </lineage>
</organism>
<dbReference type="AlphaFoldDB" id="A0A368F489"/>
<proteinExistence type="predicted"/>
<dbReference type="OrthoDB" id="5826947at2759"/>
<gene>
    <name evidence="1" type="ORF">ANCCAN_29294</name>
</gene>